<feature type="region of interest" description="Disordered" evidence="1">
    <location>
        <begin position="77"/>
        <end position="99"/>
    </location>
</feature>
<dbReference type="Pfam" id="PF13663">
    <property type="entry name" value="DUF4148"/>
    <property type="match status" value="1"/>
</dbReference>
<protein>
    <recommendedName>
        <fullName evidence="5">DUF4148 domain-containing protein</fullName>
    </recommendedName>
</protein>
<accession>A0A1X7J7W7</accession>
<dbReference type="InterPro" id="IPR025421">
    <property type="entry name" value="DUF4148"/>
</dbReference>
<dbReference type="OrthoDB" id="9021950at2"/>
<keyword evidence="2" id="KW-0732">Signal</keyword>
<evidence type="ECO:0000313" key="4">
    <source>
        <dbReference type="Proteomes" id="UP000193228"/>
    </source>
</evidence>
<evidence type="ECO:0000256" key="1">
    <source>
        <dbReference type="SAM" id="MobiDB-lite"/>
    </source>
</evidence>
<dbReference type="Proteomes" id="UP000193228">
    <property type="component" value="Unassembled WGS sequence"/>
</dbReference>
<evidence type="ECO:0008006" key="5">
    <source>
        <dbReference type="Google" id="ProtNLM"/>
    </source>
</evidence>
<organism evidence="3 4">
    <name type="scientific">Paraburkholderia susongensis</name>
    <dbReference type="NCBI Taxonomy" id="1515439"/>
    <lineage>
        <taxon>Bacteria</taxon>
        <taxon>Pseudomonadati</taxon>
        <taxon>Pseudomonadota</taxon>
        <taxon>Betaproteobacteria</taxon>
        <taxon>Burkholderiales</taxon>
        <taxon>Burkholderiaceae</taxon>
        <taxon>Paraburkholderia</taxon>
    </lineage>
</organism>
<dbReference type="EMBL" id="FXAT01000002">
    <property type="protein sequence ID" value="SMG23084.1"/>
    <property type="molecule type" value="Genomic_DNA"/>
</dbReference>
<name>A0A1X7J7W7_9BURK</name>
<sequence>MKRNLLAAAALLTLAIGLPAGAYAQTTSSDGVTRAQVRAELIQAQRDGTVPAPDWDYPPSARTIARNRELYAITHGEEHATASNTSAPASMQASTASAQ</sequence>
<gene>
    <name evidence="3" type="ORF">SAMN06265784_102264</name>
</gene>
<dbReference type="AlphaFoldDB" id="A0A1X7J7W7"/>
<feature type="compositionally biased region" description="Polar residues" evidence="1">
    <location>
        <begin position="81"/>
        <end position="99"/>
    </location>
</feature>
<reference evidence="4" key="1">
    <citation type="submission" date="2017-04" db="EMBL/GenBank/DDBJ databases">
        <authorList>
            <person name="Varghese N."/>
            <person name="Submissions S."/>
        </authorList>
    </citation>
    <scope>NUCLEOTIDE SEQUENCE [LARGE SCALE GENOMIC DNA]</scope>
    <source>
        <strain evidence="4">LMG 29540</strain>
    </source>
</reference>
<proteinExistence type="predicted"/>
<feature type="signal peptide" evidence="2">
    <location>
        <begin position="1"/>
        <end position="24"/>
    </location>
</feature>
<evidence type="ECO:0000256" key="2">
    <source>
        <dbReference type="SAM" id="SignalP"/>
    </source>
</evidence>
<dbReference type="RefSeq" id="WP_085481426.1">
    <property type="nucleotide sequence ID" value="NZ_FXAT01000002.1"/>
</dbReference>
<feature type="chain" id="PRO_5012440114" description="DUF4148 domain-containing protein" evidence="2">
    <location>
        <begin position="25"/>
        <end position="99"/>
    </location>
</feature>
<keyword evidence="4" id="KW-1185">Reference proteome</keyword>
<evidence type="ECO:0000313" key="3">
    <source>
        <dbReference type="EMBL" id="SMG23084.1"/>
    </source>
</evidence>